<comment type="catalytic activity">
    <reaction evidence="5">
        <text>a (2S)-2-hydroxycarboxylate + O2 = a 2-oxocarboxylate + H2O2</text>
        <dbReference type="Rhea" id="RHEA:16789"/>
        <dbReference type="ChEBI" id="CHEBI:15379"/>
        <dbReference type="ChEBI" id="CHEBI:16240"/>
        <dbReference type="ChEBI" id="CHEBI:35179"/>
        <dbReference type="ChEBI" id="CHEBI:58123"/>
        <dbReference type="EC" id="1.1.3.15"/>
    </reaction>
    <physiologicalReaction direction="left-to-right" evidence="5">
        <dbReference type="Rhea" id="RHEA:16790"/>
    </physiologicalReaction>
</comment>
<evidence type="ECO:0000313" key="10">
    <source>
        <dbReference type="EMBL" id="TRY75587.1"/>
    </source>
</evidence>
<evidence type="ECO:0000256" key="1">
    <source>
        <dbReference type="ARBA" id="ARBA00001917"/>
    </source>
</evidence>
<keyword evidence="8" id="KW-0288">FMN</keyword>
<feature type="binding site" evidence="8">
    <location>
        <position position="241"/>
    </location>
    <ligand>
        <name>FMN</name>
        <dbReference type="ChEBI" id="CHEBI:58210"/>
    </ligand>
</feature>
<evidence type="ECO:0000256" key="3">
    <source>
        <dbReference type="ARBA" id="ARBA00023002"/>
    </source>
</evidence>
<evidence type="ECO:0000256" key="7">
    <source>
        <dbReference type="PIRSR" id="PIRSR000138-1"/>
    </source>
</evidence>
<evidence type="ECO:0000259" key="9">
    <source>
        <dbReference type="PROSITE" id="PS51349"/>
    </source>
</evidence>
<comment type="catalytic activity">
    <reaction evidence="6">
        <text>2-hydroxyoctanoate + O2 = 2-oxooctanoate + H2O2</text>
        <dbReference type="Rhea" id="RHEA:67940"/>
        <dbReference type="ChEBI" id="CHEBI:15379"/>
        <dbReference type="ChEBI" id="CHEBI:16240"/>
        <dbReference type="ChEBI" id="CHEBI:133514"/>
        <dbReference type="ChEBI" id="CHEBI:176689"/>
    </reaction>
    <physiologicalReaction direction="left-to-right" evidence="6">
        <dbReference type="Rhea" id="RHEA:67941"/>
    </physiologicalReaction>
</comment>
<dbReference type="FunFam" id="3.20.20.70:FF:000056">
    <property type="entry name" value="hydroxyacid oxidase 2"/>
    <property type="match status" value="1"/>
</dbReference>
<dbReference type="InterPro" id="IPR000262">
    <property type="entry name" value="FMN-dep_DH"/>
</dbReference>
<keyword evidence="8" id="KW-0285">Flavoprotein</keyword>
<feature type="binding site" evidence="8">
    <location>
        <begin position="319"/>
        <end position="320"/>
    </location>
    <ligand>
        <name>FMN</name>
        <dbReference type="ChEBI" id="CHEBI:58210"/>
    </ligand>
</feature>
<dbReference type="CDD" id="cd02809">
    <property type="entry name" value="alpha_hydroxyacid_oxid_FMN"/>
    <property type="match status" value="1"/>
</dbReference>
<dbReference type="STRING" id="6832.A0A553PD31"/>
<keyword evidence="11" id="KW-1185">Reference proteome</keyword>
<feature type="binding site" evidence="8">
    <location>
        <position position="265"/>
    </location>
    <ligand>
        <name>glyoxylate</name>
        <dbReference type="ChEBI" id="CHEBI:36655"/>
    </ligand>
</feature>
<dbReference type="AlphaFoldDB" id="A0A553PD31"/>
<evidence type="ECO:0000256" key="4">
    <source>
        <dbReference type="ARBA" id="ARBA00024042"/>
    </source>
</evidence>
<organism evidence="10 11">
    <name type="scientific">Tigriopus californicus</name>
    <name type="common">Marine copepod</name>
    <dbReference type="NCBI Taxonomy" id="6832"/>
    <lineage>
        <taxon>Eukaryota</taxon>
        <taxon>Metazoa</taxon>
        <taxon>Ecdysozoa</taxon>
        <taxon>Arthropoda</taxon>
        <taxon>Crustacea</taxon>
        <taxon>Multicrustacea</taxon>
        <taxon>Hexanauplia</taxon>
        <taxon>Copepoda</taxon>
        <taxon>Harpacticoida</taxon>
        <taxon>Harpacticidae</taxon>
        <taxon>Tigriopus</taxon>
    </lineage>
</organism>
<dbReference type="GO" id="GO:0001561">
    <property type="term" value="P:fatty acid alpha-oxidation"/>
    <property type="evidence" value="ECO:0007669"/>
    <property type="project" value="TreeGrafter"/>
</dbReference>
<feature type="binding site" evidence="8">
    <location>
        <position position="113"/>
    </location>
    <ligand>
        <name>FMN</name>
        <dbReference type="ChEBI" id="CHEBI:58210"/>
    </ligand>
</feature>
<feature type="binding site" evidence="8">
    <location>
        <position position="137"/>
    </location>
    <ligand>
        <name>glyoxylate</name>
        <dbReference type="ChEBI" id="CHEBI:36655"/>
    </ligand>
</feature>
<feature type="binding site" evidence="8">
    <location>
        <position position="263"/>
    </location>
    <ligand>
        <name>glyoxylate</name>
        <dbReference type="ChEBI" id="CHEBI:36655"/>
    </ligand>
</feature>
<dbReference type="GO" id="GO:0003973">
    <property type="term" value="F:(S)-2-hydroxy-acid oxidase activity"/>
    <property type="evidence" value="ECO:0007669"/>
    <property type="project" value="UniProtKB-EC"/>
</dbReference>
<evidence type="ECO:0000256" key="8">
    <source>
        <dbReference type="PIRSR" id="PIRSR000138-2"/>
    </source>
</evidence>
<dbReference type="EC" id="1.1.3.15" evidence="2"/>
<dbReference type="OMA" id="AGMSNTH"/>
<dbReference type="PROSITE" id="PS00557">
    <property type="entry name" value="FMN_HYDROXY_ACID_DH_1"/>
    <property type="match status" value="1"/>
</dbReference>
<dbReference type="InterPro" id="IPR008259">
    <property type="entry name" value="FMN_hydac_DH_AS"/>
</dbReference>
<feature type="binding site" evidence="8">
    <location>
        <begin position="84"/>
        <end position="86"/>
    </location>
    <ligand>
        <name>FMN</name>
        <dbReference type="ChEBI" id="CHEBI:58210"/>
    </ligand>
</feature>
<keyword evidence="3" id="KW-0560">Oxidoreductase</keyword>
<dbReference type="InterPro" id="IPR037396">
    <property type="entry name" value="FMN_HAD"/>
</dbReference>
<dbReference type="Gene3D" id="3.20.20.70">
    <property type="entry name" value="Aldolase class I"/>
    <property type="match status" value="1"/>
</dbReference>
<dbReference type="InterPro" id="IPR012133">
    <property type="entry name" value="Alpha-hydoxy_acid_DH_FMN"/>
</dbReference>
<protein>
    <recommendedName>
        <fullName evidence="2">(S)-2-hydroxy-acid oxidase</fullName>
        <ecNumber evidence="2">1.1.3.15</ecNumber>
    </recommendedName>
</protein>
<dbReference type="OrthoDB" id="25826at2759"/>
<dbReference type="Pfam" id="PF01070">
    <property type="entry name" value="FMN_dh"/>
    <property type="match status" value="1"/>
</dbReference>
<gene>
    <name evidence="10" type="ORF">TCAL_00529</name>
</gene>
<dbReference type="Proteomes" id="UP000318571">
    <property type="component" value="Chromosome 2"/>
</dbReference>
<dbReference type="GO" id="GO:0010181">
    <property type="term" value="F:FMN binding"/>
    <property type="evidence" value="ECO:0007669"/>
    <property type="project" value="InterPro"/>
</dbReference>
<dbReference type="InterPro" id="IPR013785">
    <property type="entry name" value="Aldolase_TIM"/>
</dbReference>
<dbReference type="EMBL" id="VCGU01000005">
    <property type="protein sequence ID" value="TRY75587.1"/>
    <property type="molecule type" value="Genomic_DNA"/>
</dbReference>
<feature type="binding site" evidence="8">
    <location>
        <position position="163"/>
    </location>
    <ligand>
        <name>FMN</name>
        <dbReference type="ChEBI" id="CHEBI:58210"/>
    </ligand>
</feature>
<sequence length="372" mass="40714">MESKPSKPSMTCLADFEDHAYQILPRNALDYYRSGADHMQTLKDNRRAYQRYRISPKMLVDVSKRDLSTRIMGKRVEFPIGIAPTAMQRMAHPDGECASARAAQELGTIFIMSTLSTSSIEEVAQAAPQATKWFQLYIYKDREVTKKLVLRAEKAGFKALVLTVDAPYFGRRLADVRNQFELPSHLRMANFVGLGDLETKAGQSGGGSGINNYVASLFDQSLSWQDVAWLKSFSQLPIILKGILRADDALTGIQYGASAIIVSNHGARQLDGVLATIDVLSSIKEAVGDRCELYLDGGVTQGTDVLKALALGAKMVFLGRPVIWGLAHSGQSGVEQTLRLIKGELDSAMALSGCTTLKSVYQDLVICPKSLM</sequence>
<evidence type="ECO:0000256" key="5">
    <source>
        <dbReference type="ARBA" id="ARBA00029325"/>
    </source>
</evidence>
<feature type="binding site" evidence="8">
    <location>
        <position position="31"/>
    </location>
    <ligand>
        <name>glyoxylate</name>
        <dbReference type="ChEBI" id="CHEBI:36655"/>
    </ligand>
</feature>
<name>A0A553PD31_TIGCA</name>
<dbReference type="SUPFAM" id="SSF51395">
    <property type="entry name" value="FMN-linked oxidoreductases"/>
    <property type="match status" value="1"/>
</dbReference>
<proteinExistence type="inferred from homology"/>
<feature type="active site" description="Proton acceptor" evidence="7">
    <location>
        <position position="265"/>
    </location>
</feature>
<comment type="similarity">
    <text evidence="4">Belongs to the FMN-dependent alpha-hydroxy acid dehydrogenase family.</text>
</comment>
<dbReference type="PROSITE" id="PS51349">
    <property type="entry name" value="FMN_HYDROXY_ACID_DH_2"/>
    <property type="match status" value="1"/>
</dbReference>
<dbReference type="PIRSF" id="PIRSF000138">
    <property type="entry name" value="Al-hdrx_acd_dh"/>
    <property type="match status" value="1"/>
</dbReference>
<feature type="binding site" evidence="8">
    <location>
        <position position="172"/>
    </location>
    <ligand>
        <name>glyoxylate</name>
        <dbReference type="ChEBI" id="CHEBI:36655"/>
    </ligand>
</feature>
<dbReference type="PANTHER" id="PTHR10578">
    <property type="entry name" value="S -2-HYDROXY-ACID OXIDASE-RELATED"/>
    <property type="match status" value="1"/>
</dbReference>
<comment type="caution">
    <text evidence="10">The sequence shown here is derived from an EMBL/GenBank/DDBJ whole genome shotgun (WGS) entry which is preliminary data.</text>
</comment>
<reference evidence="10 11" key="1">
    <citation type="journal article" date="2018" name="Nat. Ecol. Evol.">
        <title>Genomic signatures of mitonuclear coevolution across populations of Tigriopus californicus.</title>
        <authorList>
            <person name="Barreto F.S."/>
            <person name="Watson E.T."/>
            <person name="Lima T.G."/>
            <person name="Willett C.S."/>
            <person name="Edmands S."/>
            <person name="Li W."/>
            <person name="Burton R.S."/>
        </authorList>
    </citation>
    <scope>NUCLEOTIDE SEQUENCE [LARGE SCALE GENOMIC DNA]</scope>
    <source>
        <strain evidence="10 11">San Diego</strain>
    </source>
</reference>
<feature type="binding site" evidence="8">
    <location>
        <position position="268"/>
    </location>
    <ligand>
        <name>glyoxylate</name>
        <dbReference type="ChEBI" id="CHEBI:36655"/>
    </ligand>
</feature>
<feature type="domain" description="FMN hydroxy acid dehydrogenase" evidence="9">
    <location>
        <begin position="5"/>
        <end position="370"/>
    </location>
</feature>
<evidence type="ECO:0000313" key="11">
    <source>
        <dbReference type="Proteomes" id="UP000318571"/>
    </source>
</evidence>
<dbReference type="PANTHER" id="PTHR10578:SF149">
    <property type="entry name" value="2-HYDROXYACID OXIDASE 2"/>
    <property type="match status" value="1"/>
</dbReference>
<evidence type="ECO:0000256" key="6">
    <source>
        <dbReference type="ARBA" id="ARBA00029327"/>
    </source>
</evidence>
<accession>A0A553PD31</accession>
<comment type="cofactor">
    <cofactor evidence="1">
        <name>FMN</name>
        <dbReference type="ChEBI" id="CHEBI:58210"/>
    </cofactor>
</comment>
<evidence type="ECO:0000256" key="2">
    <source>
        <dbReference type="ARBA" id="ARBA00013087"/>
    </source>
</evidence>
<feature type="binding site" evidence="8">
    <location>
        <position position="135"/>
    </location>
    <ligand>
        <name>FMN</name>
        <dbReference type="ChEBI" id="CHEBI:58210"/>
    </ligand>
</feature>
<dbReference type="GO" id="GO:0005782">
    <property type="term" value="C:peroxisomal matrix"/>
    <property type="evidence" value="ECO:0007669"/>
    <property type="project" value="TreeGrafter"/>
</dbReference>